<evidence type="ECO:0000313" key="2">
    <source>
        <dbReference type="EMBL" id="VDN42504.1"/>
    </source>
</evidence>
<dbReference type="EMBL" id="UYRU01104832">
    <property type="protein sequence ID" value="VDN42504.1"/>
    <property type="molecule type" value="Genomic_DNA"/>
</dbReference>
<accession>A0A3P7NIB7</accession>
<organism evidence="2 3">
    <name type="scientific">Dibothriocephalus latus</name>
    <name type="common">Fish tapeworm</name>
    <name type="synonym">Diphyllobothrium latum</name>
    <dbReference type="NCBI Taxonomy" id="60516"/>
    <lineage>
        <taxon>Eukaryota</taxon>
        <taxon>Metazoa</taxon>
        <taxon>Spiralia</taxon>
        <taxon>Lophotrochozoa</taxon>
        <taxon>Platyhelminthes</taxon>
        <taxon>Cestoda</taxon>
        <taxon>Eucestoda</taxon>
        <taxon>Diphyllobothriidea</taxon>
        <taxon>Diphyllobothriidae</taxon>
        <taxon>Dibothriocephalus</taxon>
    </lineage>
</organism>
<proteinExistence type="predicted"/>
<gene>
    <name evidence="2" type="ORF">DILT_LOCUS18838</name>
</gene>
<evidence type="ECO:0000313" key="3">
    <source>
        <dbReference type="Proteomes" id="UP000281553"/>
    </source>
</evidence>
<sequence length="84" mass="9134">MPPPSTASPPHSFNLNINPDSHTTDRSADSETHCGFANGSEEHLQDSSSSAANAAYMHNSTLEVEGTMPYSSVGYSKVMFWHYL</sequence>
<name>A0A3P7NIB7_DIBLA</name>
<reference evidence="2 3" key="1">
    <citation type="submission" date="2018-11" db="EMBL/GenBank/DDBJ databases">
        <authorList>
            <consortium name="Pathogen Informatics"/>
        </authorList>
    </citation>
    <scope>NUCLEOTIDE SEQUENCE [LARGE SCALE GENOMIC DNA]</scope>
</reference>
<dbReference type="AlphaFoldDB" id="A0A3P7NIB7"/>
<protein>
    <submittedName>
        <fullName evidence="2">Uncharacterized protein</fullName>
    </submittedName>
</protein>
<feature type="compositionally biased region" description="Basic and acidic residues" evidence="1">
    <location>
        <begin position="22"/>
        <end position="32"/>
    </location>
</feature>
<evidence type="ECO:0000256" key="1">
    <source>
        <dbReference type="SAM" id="MobiDB-lite"/>
    </source>
</evidence>
<feature type="region of interest" description="Disordered" evidence="1">
    <location>
        <begin position="1"/>
        <end position="51"/>
    </location>
</feature>
<keyword evidence="3" id="KW-1185">Reference proteome</keyword>
<feature type="compositionally biased region" description="Polar residues" evidence="1">
    <location>
        <begin position="8"/>
        <end position="21"/>
    </location>
</feature>
<dbReference type="Proteomes" id="UP000281553">
    <property type="component" value="Unassembled WGS sequence"/>
</dbReference>